<evidence type="ECO:0000313" key="4">
    <source>
        <dbReference type="Proteomes" id="UP000293852"/>
    </source>
</evidence>
<evidence type="ECO:0000259" key="2">
    <source>
        <dbReference type="Pfam" id="PF13400"/>
    </source>
</evidence>
<gene>
    <name evidence="3" type="ORF">EV386_1953</name>
</gene>
<dbReference type="EMBL" id="SGWX01000001">
    <property type="protein sequence ID" value="RZS61643.1"/>
    <property type="molecule type" value="Genomic_DNA"/>
</dbReference>
<name>A0A4Q7M3T3_9MICO</name>
<keyword evidence="1" id="KW-0812">Transmembrane</keyword>
<dbReference type="AlphaFoldDB" id="A0A4Q7M3T3"/>
<dbReference type="Proteomes" id="UP000293852">
    <property type="component" value="Unassembled WGS sequence"/>
</dbReference>
<proteinExistence type="predicted"/>
<comment type="caution">
    <text evidence="3">The sequence shown here is derived from an EMBL/GenBank/DDBJ whole genome shotgun (WGS) entry which is preliminary data.</text>
</comment>
<dbReference type="RefSeq" id="WP_130414503.1">
    <property type="nucleotide sequence ID" value="NZ_SGWX01000001.1"/>
</dbReference>
<protein>
    <submittedName>
        <fullName evidence="3">Putative Flp pilus-assembly TadE/G-like protein</fullName>
    </submittedName>
</protein>
<keyword evidence="1" id="KW-0472">Membrane</keyword>
<evidence type="ECO:0000256" key="1">
    <source>
        <dbReference type="SAM" id="Phobius"/>
    </source>
</evidence>
<keyword evidence="4" id="KW-1185">Reference proteome</keyword>
<evidence type="ECO:0000313" key="3">
    <source>
        <dbReference type="EMBL" id="RZS61643.1"/>
    </source>
</evidence>
<organism evidence="3 4">
    <name type="scientific">Xylanimonas ulmi</name>
    <dbReference type="NCBI Taxonomy" id="228973"/>
    <lineage>
        <taxon>Bacteria</taxon>
        <taxon>Bacillati</taxon>
        <taxon>Actinomycetota</taxon>
        <taxon>Actinomycetes</taxon>
        <taxon>Micrococcales</taxon>
        <taxon>Promicromonosporaceae</taxon>
        <taxon>Xylanimonas</taxon>
    </lineage>
</organism>
<dbReference type="Pfam" id="PF13400">
    <property type="entry name" value="Tad"/>
    <property type="match status" value="1"/>
</dbReference>
<dbReference type="OrthoDB" id="4793549at2"/>
<accession>A0A4Q7M3T3</accession>
<reference evidence="3 4" key="1">
    <citation type="submission" date="2019-02" db="EMBL/GenBank/DDBJ databases">
        <title>Sequencing the genomes of 1000 actinobacteria strains.</title>
        <authorList>
            <person name="Klenk H.-P."/>
        </authorList>
    </citation>
    <scope>NUCLEOTIDE SEQUENCE [LARGE SCALE GENOMIC DNA]</scope>
    <source>
        <strain evidence="3 4">DSM 16932</strain>
    </source>
</reference>
<sequence length="175" mass="17947">MSAPDPAAPDPAAPRPRAAHGDDGRILLLTLGLVVLGLMLVGMVVSATAVHLDHKRLYNLADLLAVSAADAARPGQRLLTADSAGLTLTSADVARQVAEDLAAHPFPEQLPDDLAVLRADSPDGRTARVTLTTTSHPPLLAWFTRTLGHGFDLTATSTARAETGSAIGGVSLPGG</sequence>
<keyword evidence="1" id="KW-1133">Transmembrane helix</keyword>
<dbReference type="InterPro" id="IPR028087">
    <property type="entry name" value="Tad_N"/>
</dbReference>
<feature type="domain" description="Putative Flp pilus-assembly TadG-like N-terminal" evidence="2">
    <location>
        <begin position="24"/>
        <end position="71"/>
    </location>
</feature>
<feature type="transmembrane region" description="Helical" evidence="1">
    <location>
        <begin position="26"/>
        <end position="50"/>
    </location>
</feature>